<evidence type="ECO:0000313" key="2">
    <source>
        <dbReference type="WBParaSite" id="PS1159_v2.g9286.t1"/>
    </source>
</evidence>
<sequence length="124" mass="14098">MHWKKKDESSTTTTTTSNNKSTLSLHIAAYANLNEAVAFDSLNESFEKSRSFKEQKQNTSASTFVFQNPFELPRQQNGKVSEPEMSQFKASQRLFNSGAASNGVQRNAFLRRLQNRENKFGKKI</sequence>
<organism evidence="1 2">
    <name type="scientific">Panagrolaimus sp. PS1159</name>
    <dbReference type="NCBI Taxonomy" id="55785"/>
    <lineage>
        <taxon>Eukaryota</taxon>
        <taxon>Metazoa</taxon>
        <taxon>Ecdysozoa</taxon>
        <taxon>Nematoda</taxon>
        <taxon>Chromadorea</taxon>
        <taxon>Rhabditida</taxon>
        <taxon>Tylenchina</taxon>
        <taxon>Panagrolaimomorpha</taxon>
        <taxon>Panagrolaimoidea</taxon>
        <taxon>Panagrolaimidae</taxon>
        <taxon>Panagrolaimus</taxon>
    </lineage>
</organism>
<dbReference type="Proteomes" id="UP000887580">
    <property type="component" value="Unplaced"/>
</dbReference>
<dbReference type="WBParaSite" id="PS1159_v2.g9286.t1">
    <property type="protein sequence ID" value="PS1159_v2.g9286.t1"/>
    <property type="gene ID" value="PS1159_v2.g9286"/>
</dbReference>
<reference evidence="2" key="1">
    <citation type="submission" date="2022-11" db="UniProtKB">
        <authorList>
            <consortium name="WormBaseParasite"/>
        </authorList>
    </citation>
    <scope>IDENTIFICATION</scope>
</reference>
<protein>
    <submittedName>
        <fullName evidence="2">Uncharacterized protein</fullName>
    </submittedName>
</protein>
<proteinExistence type="predicted"/>
<evidence type="ECO:0000313" key="1">
    <source>
        <dbReference type="Proteomes" id="UP000887580"/>
    </source>
</evidence>
<name>A0AC35GWA3_9BILA</name>
<accession>A0AC35GWA3</accession>